<accession>A0A833E574</accession>
<protein>
    <recommendedName>
        <fullName evidence="3">GINS subunit domain-containing protein</fullName>
    </recommendedName>
</protein>
<reference evidence="1" key="1">
    <citation type="journal article" date="2020" name="ISME J.">
        <title>Gammaproteobacteria mediating utilization of methyl-, sulfur- and petroleum organic compounds in deep ocean hydrothermal plumes.</title>
        <authorList>
            <person name="Zhou Z."/>
            <person name="Liu Y."/>
            <person name="Pan J."/>
            <person name="Cron B.R."/>
            <person name="Toner B.M."/>
            <person name="Anantharaman K."/>
            <person name="Breier J.A."/>
            <person name="Dick G.J."/>
            <person name="Li M."/>
        </authorList>
    </citation>
    <scope>NUCLEOTIDE SEQUENCE</scope>
    <source>
        <strain evidence="1">SZUA-1471</strain>
    </source>
</reference>
<dbReference type="AlphaFoldDB" id="A0A833E574"/>
<comment type="caution">
    <text evidence="1">The sequence shown here is derived from an EMBL/GenBank/DDBJ whole genome shotgun (WGS) entry which is preliminary data.</text>
</comment>
<proteinExistence type="predicted"/>
<name>A0A833E574_9EURY</name>
<dbReference type="Proteomes" id="UP000618343">
    <property type="component" value="Unassembled WGS sequence"/>
</dbReference>
<evidence type="ECO:0000313" key="2">
    <source>
        <dbReference type="Proteomes" id="UP000618343"/>
    </source>
</evidence>
<evidence type="ECO:0008006" key="3">
    <source>
        <dbReference type="Google" id="ProtNLM"/>
    </source>
</evidence>
<dbReference type="EMBL" id="DQUO01000046">
    <property type="protein sequence ID" value="HIP91429.1"/>
    <property type="molecule type" value="Genomic_DNA"/>
</dbReference>
<gene>
    <name evidence="1" type="ORF">EYH21_03935</name>
</gene>
<organism evidence="1 2">
    <name type="scientific">Methanothermococcus okinawensis</name>
    <dbReference type="NCBI Taxonomy" id="155863"/>
    <lineage>
        <taxon>Archaea</taxon>
        <taxon>Methanobacteriati</taxon>
        <taxon>Methanobacteriota</taxon>
        <taxon>Methanomada group</taxon>
        <taxon>Methanococci</taxon>
        <taxon>Methanococcales</taxon>
        <taxon>Methanococcaceae</taxon>
        <taxon>Methanothermococcus</taxon>
    </lineage>
</organism>
<evidence type="ECO:0000313" key="1">
    <source>
        <dbReference type="EMBL" id="HIP91429.1"/>
    </source>
</evidence>
<sequence length="169" mass="19699">MDVYEILFMKCTEYPVVVGGKEVPLWTITREDIEEDRVDFRLPWSNLQELVLYLCELKKKHIEMKATLNTLVRFPIEEILIGIAFLEPDLSISLSNIRGDCISTLSDIIVSRAACLSKLYIQAKKPLNTNIFDEVILRFPQRKNIMDVSVNTEELEKIVKKFRNFEFDP</sequence>